<gene>
    <name evidence="1" type="ORF">A1sIIB76_01405</name>
</gene>
<dbReference type="SUPFAM" id="SSF110296">
    <property type="entry name" value="Oligoxyloglucan reducing end-specific cellobiohydrolase"/>
    <property type="match status" value="1"/>
</dbReference>
<evidence type="ECO:0000313" key="2">
    <source>
        <dbReference type="Proteomes" id="UP000217194"/>
    </source>
</evidence>
<dbReference type="Proteomes" id="UP000217194">
    <property type="component" value="Chromosome"/>
</dbReference>
<accession>A0AAC9YWV3</accession>
<proteinExistence type="predicted"/>
<evidence type="ECO:0000313" key="1">
    <source>
        <dbReference type="EMBL" id="ASY22264.1"/>
    </source>
</evidence>
<dbReference type="EMBL" id="CP016778">
    <property type="protein sequence ID" value="ASY22264.1"/>
    <property type="molecule type" value="Genomic_DNA"/>
</dbReference>
<organism evidence="1 2">
    <name type="scientific">Candidatus Planktophila versatilis</name>
    <dbReference type="NCBI Taxonomy" id="1884905"/>
    <lineage>
        <taxon>Bacteria</taxon>
        <taxon>Bacillati</taxon>
        <taxon>Actinomycetota</taxon>
        <taxon>Actinomycetes</taxon>
        <taxon>Candidatus Nanopelagicales</taxon>
        <taxon>Candidatus Nanopelagicaceae</taxon>
        <taxon>Candidatus Planktophila</taxon>
    </lineage>
</organism>
<dbReference type="Gene3D" id="2.130.10.10">
    <property type="entry name" value="YVTN repeat-like/Quinoprotein amine dehydrogenase"/>
    <property type="match status" value="1"/>
</dbReference>
<dbReference type="InterPro" id="IPR015943">
    <property type="entry name" value="WD40/YVTN_repeat-like_dom_sf"/>
</dbReference>
<sequence length="252" mass="26509">MGLSDGASAATLDSVSHIHHVKVVESKILVLTHEGLYELVGNNEMKLVGKDKIDVMGLTPLGKVLFASGHPAQGSKAPNPIGLVKSMDGGLSWKAISLVGKVDFHSLEGAGSELYGTDSQSGNLLYSSDSGKTWKSLGTSTFADIAVSPELPGVAIALKNSELLITKNAFKSTTKIKNSLKFTQIEWRDSGLYALGGNSLYKSTNSGKTWIKLSTFKGAPGILSASDQLMLVTVGSDIYTSTNSGKSFKVIA</sequence>
<protein>
    <submittedName>
        <fullName evidence="1">Uncharacterized protein</fullName>
    </submittedName>
</protein>
<dbReference type="AlphaFoldDB" id="A0AAC9YWV3"/>
<name>A0AAC9YWV3_9ACTN</name>
<reference evidence="1 2" key="1">
    <citation type="submission" date="2016-07" db="EMBL/GenBank/DDBJ databases">
        <title>High microdiversification within the ubiquitous acI lineage of Actinobacteria.</title>
        <authorList>
            <person name="Neuenschwander S.M."/>
            <person name="Salcher M."/>
            <person name="Ghai R."/>
            <person name="Pernthaler J."/>
        </authorList>
    </citation>
    <scope>NUCLEOTIDE SEQUENCE [LARGE SCALE GENOMIC DNA]</scope>
    <source>
        <strain evidence="1">MMS-IIB-76</strain>
    </source>
</reference>